<feature type="transmembrane region" description="Helical" evidence="4">
    <location>
        <begin position="141"/>
        <end position="163"/>
    </location>
</feature>
<evidence type="ECO:0000256" key="2">
    <source>
        <dbReference type="ARBA" id="ARBA00022989"/>
    </source>
</evidence>
<feature type="transmembrane region" description="Helical" evidence="4">
    <location>
        <begin position="300"/>
        <end position="322"/>
    </location>
</feature>
<dbReference type="Pfam" id="PF07690">
    <property type="entry name" value="MFS_1"/>
    <property type="match status" value="2"/>
</dbReference>
<dbReference type="STRING" id="582899.Hden_2223"/>
<dbReference type="InterPro" id="IPR011701">
    <property type="entry name" value="MFS"/>
</dbReference>
<feature type="transmembrane region" description="Helical" evidence="4">
    <location>
        <begin position="15"/>
        <end position="39"/>
    </location>
</feature>
<keyword evidence="3 4" id="KW-0472">Membrane</keyword>
<feature type="transmembrane region" description="Helical" evidence="4">
    <location>
        <begin position="78"/>
        <end position="101"/>
    </location>
</feature>
<feature type="transmembrane region" description="Helical" evidence="4">
    <location>
        <begin position="209"/>
        <end position="225"/>
    </location>
</feature>
<dbReference type="KEGG" id="hdn:Hden_2223"/>
<feature type="transmembrane region" description="Helical" evidence="4">
    <location>
        <begin position="51"/>
        <end position="71"/>
    </location>
</feature>
<protein>
    <submittedName>
        <fullName evidence="6">Major facilitator superfamily MFS_1</fullName>
    </submittedName>
</protein>
<dbReference type="eggNOG" id="COG0477">
    <property type="taxonomic scope" value="Bacteria"/>
</dbReference>
<keyword evidence="2 4" id="KW-1133">Transmembrane helix</keyword>
<dbReference type="InterPro" id="IPR020846">
    <property type="entry name" value="MFS_dom"/>
</dbReference>
<feature type="domain" description="Major facilitator superfamily (MFS) profile" evidence="5">
    <location>
        <begin position="15"/>
        <end position="389"/>
    </location>
</feature>
<dbReference type="PANTHER" id="PTHR23521:SF3">
    <property type="entry name" value="MFS TRANSPORTER"/>
    <property type="match status" value="1"/>
</dbReference>
<reference evidence="7" key="1">
    <citation type="journal article" date="2011" name="J. Bacteriol.">
        <title>Genome sequences of eight morphologically diverse alphaproteobacteria.</title>
        <authorList>
            <consortium name="US DOE Joint Genome Institute"/>
            <person name="Brown P.J."/>
            <person name="Kysela D.T."/>
            <person name="Buechlein A."/>
            <person name="Hemmerich C."/>
            <person name="Brun Y.V."/>
        </authorList>
    </citation>
    <scope>NUCLEOTIDE SEQUENCE [LARGE SCALE GENOMIC DNA]</scope>
    <source>
        <strain evidence="7">ATCC 51888 / DSM 1869 / NCIB 11706 / TK 0415</strain>
    </source>
</reference>
<keyword evidence="1 4" id="KW-0812">Transmembrane</keyword>
<evidence type="ECO:0000259" key="5">
    <source>
        <dbReference type="PROSITE" id="PS50850"/>
    </source>
</evidence>
<accession>D8JR36</accession>
<dbReference type="PANTHER" id="PTHR23521">
    <property type="entry name" value="TRANSPORTER MFS SUPERFAMILY"/>
    <property type="match status" value="1"/>
</dbReference>
<organism evidence="6 7">
    <name type="scientific">Hyphomicrobium denitrificans (strain ATCC 51888 / DSM 1869 / NCIMB 11706 / TK 0415)</name>
    <dbReference type="NCBI Taxonomy" id="582899"/>
    <lineage>
        <taxon>Bacteria</taxon>
        <taxon>Pseudomonadati</taxon>
        <taxon>Pseudomonadota</taxon>
        <taxon>Alphaproteobacteria</taxon>
        <taxon>Hyphomicrobiales</taxon>
        <taxon>Hyphomicrobiaceae</taxon>
        <taxon>Hyphomicrobium</taxon>
    </lineage>
</organism>
<proteinExistence type="predicted"/>
<gene>
    <name evidence="6" type="ordered locus">Hden_2223</name>
</gene>
<dbReference type="InterPro" id="IPR047200">
    <property type="entry name" value="MFS_YcaD-like"/>
</dbReference>
<dbReference type="Gene3D" id="1.20.1250.20">
    <property type="entry name" value="MFS general substrate transporter like domains"/>
    <property type="match status" value="2"/>
</dbReference>
<feature type="transmembrane region" description="Helical" evidence="4">
    <location>
        <begin position="362"/>
        <end position="383"/>
    </location>
</feature>
<evidence type="ECO:0000256" key="3">
    <source>
        <dbReference type="ARBA" id="ARBA00023136"/>
    </source>
</evidence>
<feature type="transmembrane region" description="Helical" evidence="4">
    <location>
        <begin position="107"/>
        <end position="129"/>
    </location>
</feature>
<dbReference type="AlphaFoldDB" id="D8JR36"/>
<feature type="transmembrane region" description="Helical" evidence="4">
    <location>
        <begin position="169"/>
        <end position="188"/>
    </location>
</feature>
<dbReference type="Proteomes" id="UP000002033">
    <property type="component" value="Chromosome"/>
</dbReference>
<feature type="transmembrane region" description="Helical" evidence="4">
    <location>
        <begin position="245"/>
        <end position="267"/>
    </location>
</feature>
<evidence type="ECO:0000313" key="7">
    <source>
        <dbReference type="Proteomes" id="UP000002033"/>
    </source>
</evidence>
<dbReference type="OrthoDB" id="9810614at2"/>
<dbReference type="GO" id="GO:0022857">
    <property type="term" value="F:transmembrane transporter activity"/>
    <property type="evidence" value="ECO:0007669"/>
    <property type="project" value="InterPro"/>
</dbReference>
<dbReference type="HOGENOM" id="CLU_035018_0_0_5"/>
<dbReference type="SUPFAM" id="SSF103473">
    <property type="entry name" value="MFS general substrate transporter"/>
    <property type="match status" value="1"/>
</dbReference>
<feature type="transmembrane region" description="Helical" evidence="4">
    <location>
        <begin position="334"/>
        <end position="356"/>
    </location>
</feature>
<dbReference type="EMBL" id="CP002083">
    <property type="protein sequence ID" value="ADJ24021.1"/>
    <property type="molecule type" value="Genomic_DNA"/>
</dbReference>
<evidence type="ECO:0000256" key="1">
    <source>
        <dbReference type="ARBA" id="ARBA00022692"/>
    </source>
</evidence>
<evidence type="ECO:0000256" key="4">
    <source>
        <dbReference type="SAM" id="Phobius"/>
    </source>
</evidence>
<keyword evidence="7" id="KW-1185">Reference proteome</keyword>
<feature type="transmembrane region" description="Helical" evidence="4">
    <location>
        <begin position="274"/>
        <end position="294"/>
    </location>
</feature>
<dbReference type="GO" id="GO:0005886">
    <property type="term" value="C:plasma membrane"/>
    <property type="evidence" value="ECO:0007669"/>
    <property type="project" value="TreeGrafter"/>
</dbReference>
<dbReference type="PROSITE" id="PS50850">
    <property type="entry name" value="MFS"/>
    <property type="match status" value="1"/>
</dbReference>
<evidence type="ECO:0000313" key="6">
    <source>
        <dbReference type="EMBL" id="ADJ24021.1"/>
    </source>
</evidence>
<dbReference type="CDD" id="cd17477">
    <property type="entry name" value="MFS_YcaD_like"/>
    <property type="match status" value="1"/>
</dbReference>
<sequence precursor="true">MTRTSDFNLTAVQRLLSLAAVTATAFGVGLSFGIGFPLTALTFEAWAQPKWMIGLAGAVPAIAVLLALPVLPRIVVRLGPVTAIALGCLAGAAGFAALYAFQSPAAWLIIRLLMSVGFALPWLAGETWINSVSEESTRGRVIAVYAIVFFTGFATGPFILQNLGLDGPWPFIVGTLGSAVASIPILLARRFAPEFCHDGSSDVTSALRMAPAAMASAFIGGFAEITNLSLIPNVGLAAGLSQNEALGLLSAMTIGGIALQFPIGWLSDKVSRHAVTIGLAVAFVLLVLLLPFALASSGQAKIVCFLLGGAILGFYTLGLAVIGERIAPGDLAAANAAFLVMYQAGSIVGPFAAGVAMTASPVNGFVAIMTGLMIICGVAVVLLDRRERRAVERG</sequence>
<name>D8JR36_HYPDA</name>
<dbReference type="RefSeq" id="WP_013216180.1">
    <property type="nucleotide sequence ID" value="NC_014313.1"/>
</dbReference>
<dbReference type="InterPro" id="IPR036259">
    <property type="entry name" value="MFS_trans_sf"/>
</dbReference>